<reference evidence="5 6" key="1">
    <citation type="submission" date="2018-08" db="EMBL/GenBank/DDBJ databases">
        <title>A genome reference for cultivated species of the human gut microbiota.</title>
        <authorList>
            <person name="Zou Y."/>
            <person name="Xue W."/>
            <person name="Luo G."/>
        </authorList>
    </citation>
    <scope>NUCLEOTIDE SEQUENCE [LARGE SCALE GENOMIC DNA]</scope>
    <source>
        <strain evidence="5 6">TM09-12</strain>
    </source>
</reference>
<dbReference type="Pfam" id="PF12833">
    <property type="entry name" value="HTH_18"/>
    <property type="match status" value="1"/>
</dbReference>
<protein>
    <submittedName>
        <fullName evidence="5">AraC family transcriptional regulator</fullName>
    </submittedName>
</protein>
<dbReference type="InterPro" id="IPR018060">
    <property type="entry name" value="HTH_AraC"/>
</dbReference>
<dbReference type="Gene3D" id="1.10.10.60">
    <property type="entry name" value="Homeodomain-like"/>
    <property type="match status" value="1"/>
</dbReference>
<dbReference type="InterPro" id="IPR014710">
    <property type="entry name" value="RmlC-like_jellyroll"/>
</dbReference>
<dbReference type="Gene3D" id="2.60.120.10">
    <property type="entry name" value="Jelly Rolls"/>
    <property type="match status" value="1"/>
</dbReference>
<dbReference type="PROSITE" id="PS01124">
    <property type="entry name" value="HTH_ARAC_FAMILY_2"/>
    <property type="match status" value="1"/>
</dbReference>
<keyword evidence="1" id="KW-0805">Transcription regulation</keyword>
<accession>A0A374P0P1</accession>
<dbReference type="SMART" id="SM00342">
    <property type="entry name" value="HTH_ARAC"/>
    <property type="match status" value="1"/>
</dbReference>
<dbReference type="PANTHER" id="PTHR43280:SF2">
    <property type="entry name" value="HTH-TYPE TRANSCRIPTIONAL REGULATOR EXSA"/>
    <property type="match status" value="1"/>
</dbReference>
<dbReference type="RefSeq" id="WP_117632384.1">
    <property type="nucleotide sequence ID" value="NZ_QSON01000015.1"/>
</dbReference>
<evidence type="ECO:0000256" key="2">
    <source>
        <dbReference type="ARBA" id="ARBA00023125"/>
    </source>
</evidence>
<dbReference type="Pfam" id="PF07883">
    <property type="entry name" value="Cupin_2"/>
    <property type="match status" value="1"/>
</dbReference>
<dbReference type="SUPFAM" id="SSF46689">
    <property type="entry name" value="Homeodomain-like"/>
    <property type="match status" value="1"/>
</dbReference>
<dbReference type="SUPFAM" id="SSF51182">
    <property type="entry name" value="RmlC-like cupins"/>
    <property type="match status" value="1"/>
</dbReference>
<gene>
    <name evidence="5" type="ORF">DXD79_24625</name>
</gene>
<comment type="caution">
    <text evidence="5">The sequence shown here is derived from an EMBL/GenBank/DDBJ whole genome shotgun (WGS) entry which is preliminary data.</text>
</comment>
<dbReference type="PANTHER" id="PTHR43280">
    <property type="entry name" value="ARAC-FAMILY TRANSCRIPTIONAL REGULATOR"/>
    <property type="match status" value="1"/>
</dbReference>
<dbReference type="GO" id="GO:0003700">
    <property type="term" value="F:DNA-binding transcription factor activity"/>
    <property type="evidence" value="ECO:0007669"/>
    <property type="project" value="InterPro"/>
</dbReference>
<dbReference type="GO" id="GO:0043565">
    <property type="term" value="F:sequence-specific DNA binding"/>
    <property type="evidence" value="ECO:0007669"/>
    <property type="project" value="InterPro"/>
</dbReference>
<evidence type="ECO:0000256" key="3">
    <source>
        <dbReference type="ARBA" id="ARBA00023163"/>
    </source>
</evidence>
<feature type="domain" description="HTH araC/xylS-type" evidence="4">
    <location>
        <begin position="182"/>
        <end position="280"/>
    </location>
</feature>
<evidence type="ECO:0000259" key="4">
    <source>
        <dbReference type="PROSITE" id="PS01124"/>
    </source>
</evidence>
<dbReference type="Proteomes" id="UP000263014">
    <property type="component" value="Unassembled WGS sequence"/>
</dbReference>
<evidence type="ECO:0000256" key="1">
    <source>
        <dbReference type="ARBA" id="ARBA00023015"/>
    </source>
</evidence>
<organism evidence="5 6">
    <name type="scientific">Hungatella hathewayi</name>
    <dbReference type="NCBI Taxonomy" id="154046"/>
    <lineage>
        <taxon>Bacteria</taxon>
        <taxon>Bacillati</taxon>
        <taxon>Bacillota</taxon>
        <taxon>Clostridia</taxon>
        <taxon>Lachnospirales</taxon>
        <taxon>Lachnospiraceae</taxon>
        <taxon>Hungatella</taxon>
    </lineage>
</organism>
<keyword evidence="2" id="KW-0238">DNA-binding</keyword>
<name>A0A374P0P1_9FIRM</name>
<evidence type="ECO:0000313" key="6">
    <source>
        <dbReference type="Proteomes" id="UP000263014"/>
    </source>
</evidence>
<dbReference type="PROSITE" id="PS00041">
    <property type="entry name" value="HTH_ARAC_FAMILY_1"/>
    <property type="match status" value="1"/>
</dbReference>
<dbReference type="InterPro" id="IPR013096">
    <property type="entry name" value="Cupin_2"/>
</dbReference>
<keyword evidence="3" id="KW-0804">Transcription</keyword>
<dbReference type="AlphaFoldDB" id="A0A374P0P1"/>
<proteinExistence type="predicted"/>
<dbReference type="InterPro" id="IPR018062">
    <property type="entry name" value="HTH_AraC-typ_CS"/>
</dbReference>
<dbReference type="InterPro" id="IPR009057">
    <property type="entry name" value="Homeodomain-like_sf"/>
</dbReference>
<sequence>MNNYNFELIEYNNFQSARIFITSIQYSNFHWHPEYEFIFVLKGSIKINTRPEAVILREGDLILLNSRTMHEIQCTNESNLLLFIQIVPELFYIRKNENRDYYFYLNSRNQKMLPKCTLDVFTQLVSRIGLSSLREKISETAGIRTRGLVLLLIAECFENLLYDVYQKSSGEKQSENSNDFLMICIEYIRNHFKQEFVLEDMYKDIGMSEKSVHRLLTGNLGVSAKTLLTRCRVDEARRLLKYTDKPIGVIADLAGFLSDKTFYRVFKTEVGASPNEYRSNGDCFNNDTEIKGYLDWNPREAERLLVKYSEKSGGNTE</sequence>
<dbReference type="CDD" id="cd02208">
    <property type="entry name" value="cupin_RmlC-like"/>
    <property type="match status" value="1"/>
</dbReference>
<dbReference type="InterPro" id="IPR011051">
    <property type="entry name" value="RmlC_Cupin_sf"/>
</dbReference>
<evidence type="ECO:0000313" key="5">
    <source>
        <dbReference type="EMBL" id="RGI98729.1"/>
    </source>
</evidence>
<dbReference type="EMBL" id="QSON01000015">
    <property type="protein sequence ID" value="RGI98729.1"/>
    <property type="molecule type" value="Genomic_DNA"/>
</dbReference>